<evidence type="ECO:0000313" key="3">
    <source>
        <dbReference type="Proteomes" id="UP000054144"/>
    </source>
</evidence>
<evidence type="ECO:0000259" key="1">
    <source>
        <dbReference type="Pfam" id="PF00561"/>
    </source>
</evidence>
<dbReference type="SUPFAM" id="SSF53474">
    <property type="entry name" value="alpha/beta-Hydrolases"/>
    <property type="match status" value="1"/>
</dbReference>
<dbReference type="GO" id="GO:0016020">
    <property type="term" value="C:membrane"/>
    <property type="evidence" value="ECO:0007669"/>
    <property type="project" value="TreeGrafter"/>
</dbReference>
<keyword evidence="3" id="KW-1185">Reference proteome</keyword>
<dbReference type="Pfam" id="PF00561">
    <property type="entry name" value="Abhydrolase_1"/>
    <property type="match status" value="1"/>
</dbReference>
<evidence type="ECO:0000313" key="2">
    <source>
        <dbReference type="EMBL" id="KIY47207.1"/>
    </source>
</evidence>
<feature type="domain" description="AB hydrolase-1" evidence="1">
    <location>
        <begin position="72"/>
        <end position="269"/>
    </location>
</feature>
<dbReference type="PANTHER" id="PTHR43798:SF33">
    <property type="entry name" value="HYDROLASE, PUTATIVE (AFU_ORTHOLOGUE AFUA_2G14860)-RELATED"/>
    <property type="match status" value="1"/>
</dbReference>
<organism evidence="2 3">
    <name type="scientific">Fistulina hepatica ATCC 64428</name>
    <dbReference type="NCBI Taxonomy" id="1128425"/>
    <lineage>
        <taxon>Eukaryota</taxon>
        <taxon>Fungi</taxon>
        <taxon>Dikarya</taxon>
        <taxon>Basidiomycota</taxon>
        <taxon>Agaricomycotina</taxon>
        <taxon>Agaricomycetes</taxon>
        <taxon>Agaricomycetidae</taxon>
        <taxon>Agaricales</taxon>
        <taxon>Fistulinaceae</taxon>
        <taxon>Fistulina</taxon>
    </lineage>
</organism>
<dbReference type="AlphaFoldDB" id="A0A0D7A862"/>
<feature type="non-terminal residue" evidence="2">
    <location>
        <position position="282"/>
    </location>
</feature>
<dbReference type="InterPro" id="IPR050266">
    <property type="entry name" value="AB_hydrolase_sf"/>
</dbReference>
<dbReference type="GO" id="GO:0016787">
    <property type="term" value="F:hydrolase activity"/>
    <property type="evidence" value="ECO:0007669"/>
    <property type="project" value="UniProtKB-KW"/>
</dbReference>
<accession>A0A0D7A862</accession>
<dbReference type="Proteomes" id="UP000054144">
    <property type="component" value="Unassembled WGS sequence"/>
</dbReference>
<feature type="non-terminal residue" evidence="2">
    <location>
        <position position="1"/>
    </location>
</feature>
<dbReference type="InterPro" id="IPR029058">
    <property type="entry name" value="AB_hydrolase_fold"/>
</dbReference>
<dbReference type="Gene3D" id="3.40.50.1820">
    <property type="entry name" value="alpha/beta hydrolase"/>
    <property type="match status" value="1"/>
</dbReference>
<protein>
    <submittedName>
        <fullName evidence="2">Alpha/beta-hydrolase</fullName>
    </submittedName>
</protein>
<keyword evidence="2" id="KW-0378">Hydrolase</keyword>
<dbReference type="PANTHER" id="PTHR43798">
    <property type="entry name" value="MONOACYLGLYCEROL LIPASE"/>
    <property type="match status" value="1"/>
</dbReference>
<name>A0A0D7A862_9AGAR</name>
<gene>
    <name evidence="2" type="ORF">FISHEDRAFT_12652</name>
</gene>
<proteinExistence type="predicted"/>
<dbReference type="OrthoDB" id="408373at2759"/>
<dbReference type="EMBL" id="KN882002">
    <property type="protein sequence ID" value="KIY47207.1"/>
    <property type="molecule type" value="Genomic_DNA"/>
</dbReference>
<reference evidence="2 3" key="1">
    <citation type="journal article" date="2015" name="Fungal Genet. Biol.">
        <title>Evolution of novel wood decay mechanisms in Agaricales revealed by the genome sequences of Fistulina hepatica and Cylindrobasidium torrendii.</title>
        <authorList>
            <person name="Floudas D."/>
            <person name="Held B.W."/>
            <person name="Riley R."/>
            <person name="Nagy L.G."/>
            <person name="Koehler G."/>
            <person name="Ransdell A.S."/>
            <person name="Younus H."/>
            <person name="Chow J."/>
            <person name="Chiniquy J."/>
            <person name="Lipzen A."/>
            <person name="Tritt A."/>
            <person name="Sun H."/>
            <person name="Haridas S."/>
            <person name="LaButti K."/>
            <person name="Ohm R.A."/>
            <person name="Kues U."/>
            <person name="Blanchette R.A."/>
            <person name="Grigoriev I.V."/>
            <person name="Minto R.E."/>
            <person name="Hibbett D.S."/>
        </authorList>
    </citation>
    <scope>NUCLEOTIDE SEQUENCE [LARGE SCALE GENOMIC DNA]</scope>
    <source>
        <strain evidence="2 3">ATCC 64428</strain>
    </source>
</reference>
<dbReference type="InterPro" id="IPR000073">
    <property type="entry name" value="AB_hydrolase_1"/>
</dbReference>
<sequence length="282" mass="31314">PEIHHFVAPDGALLVYTTYGDTQMAGKALIVVATPGWGVSSWFAARTFHRFIARGPVLVLSSRGTDVLPQFRPDKHTMSTVQMAHDLDALRTHLNLTSFPVLAGYAHGGTIALTFAELYPERVDRLILAAHRLDVEVDAQESISALEQLADDPRFAASVEALFNQGPLDNDEEFTKHLSAQGITLDDVGVPPMSSWCMRNLTECDGRDEDLIKRRVEALSNVTARTLIVFGKQDRICSVAGAERTRRGIPNSQLHLIDECGHALWLEKPEAFWRILFDFLPD</sequence>